<organism evidence="3 4">
    <name type="scientific">Panagrellus redivivus</name>
    <name type="common">Microworm</name>
    <dbReference type="NCBI Taxonomy" id="6233"/>
    <lineage>
        <taxon>Eukaryota</taxon>
        <taxon>Metazoa</taxon>
        <taxon>Ecdysozoa</taxon>
        <taxon>Nematoda</taxon>
        <taxon>Chromadorea</taxon>
        <taxon>Rhabditida</taxon>
        <taxon>Tylenchina</taxon>
        <taxon>Panagrolaimomorpha</taxon>
        <taxon>Panagrolaimoidea</taxon>
        <taxon>Panagrolaimidae</taxon>
        <taxon>Panagrellus</taxon>
    </lineage>
</organism>
<feature type="compositionally biased region" description="Polar residues" evidence="1">
    <location>
        <begin position="9"/>
        <end position="23"/>
    </location>
</feature>
<accession>A0A7E4ZT49</accession>
<evidence type="ECO:0000256" key="1">
    <source>
        <dbReference type="SAM" id="MobiDB-lite"/>
    </source>
</evidence>
<reference evidence="3" key="1">
    <citation type="journal article" date="2013" name="Genetics">
        <title>The draft genome and transcriptome of Panagrellus redivivus are shaped by the harsh demands of a free-living lifestyle.</title>
        <authorList>
            <person name="Srinivasan J."/>
            <person name="Dillman A.R."/>
            <person name="Macchietto M.G."/>
            <person name="Heikkinen L."/>
            <person name="Lakso M."/>
            <person name="Fracchia K.M."/>
            <person name="Antoshechkin I."/>
            <person name="Mortazavi A."/>
            <person name="Wong G."/>
            <person name="Sternberg P.W."/>
        </authorList>
    </citation>
    <scope>NUCLEOTIDE SEQUENCE [LARGE SCALE GENOMIC DNA]</scope>
    <source>
        <strain evidence="3">MT8872</strain>
    </source>
</reference>
<reference evidence="4" key="2">
    <citation type="submission" date="2020-10" db="UniProtKB">
        <authorList>
            <consortium name="WormBaseParasite"/>
        </authorList>
    </citation>
    <scope>IDENTIFICATION</scope>
</reference>
<feature type="transmembrane region" description="Helical" evidence="2">
    <location>
        <begin position="345"/>
        <end position="364"/>
    </location>
</feature>
<feature type="compositionally biased region" description="Basic and acidic residues" evidence="1">
    <location>
        <begin position="233"/>
        <end position="258"/>
    </location>
</feature>
<feature type="region of interest" description="Disordered" evidence="1">
    <location>
        <begin position="44"/>
        <end position="68"/>
    </location>
</feature>
<sequence length="366" mass="41303">MDTSVLPDTVNTIESPGSIPSTAVRTKLPITPLKKTRIPAPIMSKSMSAVPDSKGNLAPDNSKLPPPTPLRSISKARYELLSTSLDETTLNSQEDTASNFSLALTPRTITPRYPRHLATIPEGSVEQLADDERFNASIRSLEEIWRRADEDLVSKSVIRHTPRSVLRPLRRPQQVNSLNVSTVERHMGPIPSVERPRHYAINPTIQECIQSIILNSETLKNLELISLSDQMDRVRSLPKRPVKEKPKLEPNPDADRYKNPFGGRIVPVEREMAIFRTGRNHCNCCRVDGPLHRLNKKTNLTRKNGATVRVAKSHVVKRDKCRCDSETASIDIEGKSIFDTPPLCYLVYCSYIMLFFRILLFLFYGE</sequence>
<keyword evidence="2" id="KW-0472">Membrane</keyword>
<proteinExistence type="predicted"/>
<dbReference type="AlphaFoldDB" id="A0A7E4ZT49"/>
<feature type="region of interest" description="Disordered" evidence="1">
    <location>
        <begin position="233"/>
        <end position="260"/>
    </location>
</feature>
<dbReference type="Proteomes" id="UP000492821">
    <property type="component" value="Unassembled WGS sequence"/>
</dbReference>
<protein>
    <submittedName>
        <fullName evidence="4">Uncharacterized protein</fullName>
    </submittedName>
</protein>
<evidence type="ECO:0000256" key="2">
    <source>
        <dbReference type="SAM" id="Phobius"/>
    </source>
</evidence>
<name>A0A7E4ZT49_PANRE</name>
<keyword evidence="3" id="KW-1185">Reference proteome</keyword>
<evidence type="ECO:0000313" key="3">
    <source>
        <dbReference type="Proteomes" id="UP000492821"/>
    </source>
</evidence>
<keyword evidence="2" id="KW-0812">Transmembrane</keyword>
<keyword evidence="2" id="KW-1133">Transmembrane helix</keyword>
<dbReference type="WBParaSite" id="Pan_g15647.t1">
    <property type="protein sequence ID" value="Pan_g15647.t1"/>
    <property type="gene ID" value="Pan_g15647"/>
</dbReference>
<feature type="region of interest" description="Disordered" evidence="1">
    <location>
        <begin position="1"/>
        <end position="23"/>
    </location>
</feature>
<evidence type="ECO:0000313" key="4">
    <source>
        <dbReference type="WBParaSite" id="Pan_g15647.t1"/>
    </source>
</evidence>